<dbReference type="EMBL" id="MT144142">
    <property type="protein sequence ID" value="QJA49559.1"/>
    <property type="molecule type" value="Genomic_DNA"/>
</dbReference>
<feature type="region of interest" description="Disordered" evidence="1">
    <location>
        <begin position="256"/>
        <end position="278"/>
    </location>
</feature>
<accession>A0A6H1ZPZ7</accession>
<dbReference type="Pfam" id="PF24175">
    <property type="entry name" value="SU10_adaptor"/>
    <property type="match status" value="1"/>
</dbReference>
<organism evidence="2">
    <name type="scientific">viral metagenome</name>
    <dbReference type="NCBI Taxonomy" id="1070528"/>
    <lineage>
        <taxon>unclassified sequences</taxon>
        <taxon>metagenomes</taxon>
        <taxon>organismal metagenomes</taxon>
    </lineage>
</organism>
<proteinExistence type="predicted"/>
<gene>
    <name evidence="2" type="ORF">TM448A01404_0013</name>
</gene>
<name>A0A6H1ZPZ7_9ZZZZ</name>
<evidence type="ECO:0000256" key="1">
    <source>
        <dbReference type="SAM" id="MobiDB-lite"/>
    </source>
</evidence>
<dbReference type="InterPro" id="IPR056209">
    <property type="entry name" value="SU10_adaptor"/>
</dbReference>
<protein>
    <submittedName>
        <fullName evidence="2">Uncharacterized protein</fullName>
    </submittedName>
</protein>
<dbReference type="AlphaFoldDB" id="A0A6H1ZPZ7"/>
<sequence length="278" mass="30618">MAWNSLADLRTIIRRSLRDTSTSSPKFTDAEVDDAIRQAVRGTHGMYKVREVYTSLSLTAGVFHYAIPNYVERVTEIERESTSPVSSTSDANWARLLYWGQVPGSQTNLLEFGRSHAGSALRIYYTRSLPVPPTEHTTNAAINPAAAQVPLASSQSFLVDWPPVGFLKMNHEFIGYEAVSATGFTGLTRGALGTVAASHAAGTIVSPVLGDEYTPVENFIIMKSGSLLHMVAIHDGARVDVAADVTLHRLMQEEEERIRRNSRQQPAPRSVRFDKRGF</sequence>
<reference evidence="2" key="1">
    <citation type="submission" date="2020-03" db="EMBL/GenBank/DDBJ databases">
        <title>The deep terrestrial virosphere.</title>
        <authorList>
            <person name="Holmfeldt K."/>
            <person name="Nilsson E."/>
            <person name="Simone D."/>
            <person name="Lopez-Fernandez M."/>
            <person name="Wu X."/>
            <person name="de Brujin I."/>
            <person name="Lundin D."/>
            <person name="Andersson A."/>
            <person name="Bertilsson S."/>
            <person name="Dopson M."/>
        </authorList>
    </citation>
    <scope>NUCLEOTIDE SEQUENCE</scope>
    <source>
        <strain evidence="2">TM448A01404</strain>
    </source>
</reference>
<evidence type="ECO:0000313" key="2">
    <source>
        <dbReference type="EMBL" id="QJA49559.1"/>
    </source>
</evidence>